<evidence type="ECO:0000313" key="2">
    <source>
        <dbReference type="EMBL" id="CAB3223553.1"/>
    </source>
</evidence>
<evidence type="ECO:0000313" key="5">
    <source>
        <dbReference type="Proteomes" id="UP000494256"/>
    </source>
</evidence>
<evidence type="ECO:0000313" key="4">
    <source>
        <dbReference type="Proteomes" id="UP000494106"/>
    </source>
</evidence>
<proteinExistence type="predicted"/>
<dbReference type="OrthoDB" id="7434781at2759"/>
<feature type="compositionally biased region" description="Low complexity" evidence="1">
    <location>
        <begin position="13"/>
        <end position="22"/>
    </location>
</feature>
<feature type="compositionally biased region" description="Polar residues" evidence="1">
    <location>
        <begin position="1"/>
        <end position="10"/>
    </location>
</feature>
<sequence length="240" mass="26807">METLKNSSEIYDNDSSSNSTSTPEKINSCTFDNPDIFSVFGDASCGEPFCAQKLQLDFTPDEEIDNEYVQKKCCAFWNFIYSQPEIQNLMVKPQKNVDLQSIGIYGDSVSSMDDETAEIESRDLKERTALSMLEFVEDKGLIDRTFEAKIHESHCTMGSREYKELEKPKKNLKPGPCAPCGGISGPCPCISPEPCALKALVRSMQDWDAKHPKSLEEPSHPPSLQHGILQRQAESTSHSD</sequence>
<keyword evidence="4" id="KW-1185">Reference proteome</keyword>
<dbReference type="EMBL" id="CADEBD010000171">
    <property type="protein sequence ID" value="CAB3223553.1"/>
    <property type="molecule type" value="Genomic_DNA"/>
</dbReference>
<protein>
    <submittedName>
        <fullName evidence="3">Uncharacterized protein</fullName>
    </submittedName>
</protein>
<evidence type="ECO:0000256" key="1">
    <source>
        <dbReference type="SAM" id="MobiDB-lite"/>
    </source>
</evidence>
<feature type="compositionally biased region" description="Basic and acidic residues" evidence="1">
    <location>
        <begin position="208"/>
        <end position="219"/>
    </location>
</feature>
<accession>A0A8S1B8A5</accession>
<name>A0A8S1B8A5_ARCPL</name>
<comment type="caution">
    <text evidence="3">The sequence shown here is derived from an EMBL/GenBank/DDBJ whole genome shotgun (WGS) entry which is preliminary data.</text>
</comment>
<reference evidence="4 5" key="1">
    <citation type="submission" date="2020-04" db="EMBL/GenBank/DDBJ databases">
        <authorList>
            <person name="Wallbank WR R."/>
            <person name="Pardo Diaz C."/>
            <person name="Kozak K."/>
            <person name="Martin S."/>
            <person name="Jiggins C."/>
            <person name="Moest M."/>
            <person name="Warren A I."/>
            <person name="Byers J.R.P. K."/>
            <person name="Montejo-Kovacevich G."/>
            <person name="Yen C E."/>
        </authorList>
    </citation>
    <scope>NUCLEOTIDE SEQUENCE [LARGE SCALE GENOMIC DNA]</scope>
</reference>
<gene>
    <name evidence="3" type="ORF">APLA_LOCUS14388</name>
    <name evidence="2" type="ORF">APLA_LOCUS1466</name>
</gene>
<dbReference type="Proteomes" id="UP000494106">
    <property type="component" value="Unassembled WGS sequence"/>
</dbReference>
<dbReference type="Proteomes" id="UP000494256">
    <property type="component" value="Unassembled WGS sequence"/>
</dbReference>
<feature type="region of interest" description="Disordered" evidence="1">
    <location>
        <begin position="208"/>
        <end position="240"/>
    </location>
</feature>
<feature type="region of interest" description="Disordered" evidence="1">
    <location>
        <begin position="1"/>
        <end position="25"/>
    </location>
</feature>
<organism evidence="3 4">
    <name type="scientific">Arctia plantaginis</name>
    <name type="common">Wood tiger moth</name>
    <name type="synonym">Phalaena plantaginis</name>
    <dbReference type="NCBI Taxonomy" id="874455"/>
    <lineage>
        <taxon>Eukaryota</taxon>
        <taxon>Metazoa</taxon>
        <taxon>Ecdysozoa</taxon>
        <taxon>Arthropoda</taxon>
        <taxon>Hexapoda</taxon>
        <taxon>Insecta</taxon>
        <taxon>Pterygota</taxon>
        <taxon>Neoptera</taxon>
        <taxon>Endopterygota</taxon>
        <taxon>Lepidoptera</taxon>
        <taxon>Glossata</taxon>
        <taxon>Ditrysia</taxon>
        <taxon>Noctuoidea</taxon>
        <taxon>Erebidae</taxon>
        <taxon>Arctiinae</taxon>
        <taxon>Arctia</taxon>
    </lineage>
</organism>
<dbReference type="AlphaFoldDB" id="A0A8S1B8A5"/>
<dbReference type="EMBL" id="CADEBC010000561">
    <property type="protein sequence ID" value="CAB3254016.1"/>
    <property type="molecule type" value="Genomic_DNA"/>
</dbReference>
<evidence type="ECO:0000313" key="3">
    <source>
        <dbReference type="EMBL" id="CAB3254016.1"/>
    </source>
</evidence>